<organism evidence="1 2">
    <name type="scientific">Coccidioides posadasii RMSCC 3488</name>
    <dbReference type="NCBI Taxonomy" id="454284"/>
    <lineage>
        <taxon>Eukaryota</taxon>
        <taxon>Fungi</taxon>
        <taxon>Dikarya</taxon>
        <taxon>Ascomycota</taxon>
        <taxon>Pezizomycotina</taxon>
        <taxon>Eurotiomycetes</taxon>
        <taxon>Eurotiomycetidae</taxon>
        <taxon>Onygenales</taxon>
        <taxon>Onygenaceae</taxon>
        <taxon>Coccidioides</taxon>
    </lineage>
</organism>
<dbReference type="VEuPathDB" id="FungiDB:CPAG_02210"/>
<proteinExistence type="predicted"/>
<evidence type="ECO:0000313" key="1">
    <source>
        <dbReference type="EMBL" id="KMM65869.1"/>
    </source>
</evidence>
<evidence type="ECO:0000313" key="2">
    <source>
        <dbReference type="Proteomes" id="UP000054567"/>
    </source>
</evidence>
<dbReference type="Proteomes" id="UP000054567">
    <property type="component" value="Unassembled WGS sequence"/>
</dbReference>
<reference evidence="1 2" key="1">
    <citation type="submission" date="2007-06" db="EMBL/GenBank/DDBJ databases">
        <title>The Genome Sequence of Coccidioides posadasii RMSCC_3488.</title>
        <authorList>
            <consortium name="Coccidioides Genome Resources Consortium"/>
            <consortium name="The Broad Institute Genome Sequencing Platform"/>
            <person name="Henn M.R."/>
            <person name="Sykes S."/>
            <person name="Young S."/>
            <person name="Jaffe D."/>
            <person name="Berlin A."/>
            <person name="Alvarez P."/>
            <person name="Butler J."/>
            <person name="Gnerre S."/>
            <person name="Grabherr M."/>
            <person name="Mauceli E."/>
            <person name="Brockman W."/>
            <person name="Kodira C."/>
            <person name="Alvarado L."/>
            <person name="Zeng Q."/>
            <person name="Crawford M."/>
            <person name="Antoine C."/>
            <person name="Devon K."/>
            <person name="Galgiani J."/>
            <person name="Orsborn K."/>
            <person name="Lewis M.L."/>
            <person name="Nusbaum C."/>
            <person name="Galagan J."/>
            <person name="Birren B."/>
        </authorList>
    </citation>
    <scope>NUCLEOTIDE SEQUENCE [LARGE SCALE GENOMIC DNA]</scope>
    <source>
        <strain evidence="1 2">RMSCC 3488</strain>
    </source>
</reference>
<dbReference type="EMBL" id="DS268109">
    <property type="protein sequence ID" value="KMM65869.1"/>
    <property type="molecule type" value="Genomic_DNA"/>
</dbReference>
<sequence>MSSHRHLSSLERVLDFSAPLLLTPQQSDSARSLLDIFIKDYGLERATGRGYKSAKLIHATLDYISSKDSFLTLFFTFLHENLAGSLIRQDTTTNAHLKTESKKNVLWILDMFDPGITHLIHGPKIDSPSNALTLALDTTGSLANSRYISSLRAEPMNIGFIPPRAVF</sequence>
<gene>
    <name evidence="1" type="ORF">CPAG_02210</name>
</gene>
<name>A0A0J6FA78_COCPO</name>
<dbReference type="AlphaFoldDB" id="A0A0J6FA78"/>
<accession>A0A0J6FA78</accession>
<reference evidence="2" key="2">
    <citation type="journal article" date="2009" name="Genome Res.">
        <title>Comparative genomic analyses of the human fungal pathogens Coccidioides and their relatives.</title>
        <authorList>
            <person name="Sharpton T.J."/>
            <person name="Stajich J.E."/>
            <person name="Rounsley S.D."/>
            <person name="Gardner M.J."/>
            <person name="Wortman J.R."/>
            <person name="Jordar V.S."/>
            <person name="Maiti R."/>
            <person name="Kodira C.D."/>
            <person name="Neafsey D.E."/>
            <person name="Zeng Q."/>
            <person name="Hung C.-Y."/>
            <person name="McMahan C."/>
            <person name="Muszewska A."/>
            <person name="Grynberg M."/>
            <person name="Mandel M.A."/>
            <person name="Kellner E.M."/>
            <person name="Barker B.M."/>
            <person name="Galgiani J.N."/>
            <person name="Orbach M.J."/>
            <person name="Kirkland T.N."/>
            <person name="Cole G.T."/>
            <person name="Henn M.R."/>
            <person name="Birren B.W."/>
            <person name="Taylor J.W."/>
        </authorList>
    </citation>
    <scope>NUCLEOTIDE SEQUENCE [LARGE SCALE GENOMIC DNA]</scope>
    <source>
        <strain evidence="2">RMSCC 3488</strain>
    </source>
</reference>
<reference evidence="2" key="3">
    <citation type="journal article" date="2010" name="Genome Res.">
        <title>Population genomic sequencing of Coccidioides fungi reveals recent hybridization and transposon control.</title>
        <authorList>
            <person name="Neafsey D.E."/>
            <person name="Barker B.M."/>
            <person name="Sharpton T.J."/>
            <person name="Stajich J.E."/>
            <person name="Park D.J."/>
            <person name="Whiston E."/>
            <person name="Hung C.-Y."/>
            <person name="McMahan C."/>
            <person name="White J."/>
            <person name="Sykes S."/>
            <person name="Heiman D."/>
            <person name="Young S."/>
            <person name="Zeng Q."/>
            <person name="Abouelleil A."/>
            <person name="Aftuck L."/>
            <person name="Bessette D."/>
            <person name="Brown A."/>
            <person name="FitzGerald M."/>
            <person name="Lui A."/>
            <person name="Macdonald J.P."/>
            <person name="Priest M."/>
            <person name="Orbach M.J."/>
            <person name="Galgiani J.N."/>
            <person name="Kirkland T.N."/>
            <person name="Cole G.T."/>
            <person name="Birren B.W."/>
            <person name="Henn M.R."/>
            <person name="Taylor J.W."/>
            <person name="Rounsley S.D."/>
        </authorList>
    </citation>
    <scope>NUCLEOTIDE SEQUENCE [LARGE SCALE GENOMIC DNA]</scope>
    <source>
        <strain evidence="2">RMSCC 3488</strain>
    </source>
</reference>
<protein>
    <submittedName>
        <fullName evidence="1">Uncharacterized protein</fullName>
    </submittedName>
</protein>